<dbReference type="PANTHER" id="PTHR34153:SF2">
    <property type="entry name" value="SI:CH211-262H13.3-RELATED"/>
    <property type="match status" value="1"/>
</dbReference>
<comment type="caution">
    <text evidence="1">The sequence shown here is derived from an EMBL/GenBank/DDBJ whole genome shotgun (WGS) entry which is preliminary data.</text>
</comment>
<proteinExistence type="predicted"/>
<dbReference type="Proteomes" id="UP001353858">
    <property type="component" value="Unassembled WGS sequence"/>
</dbReference>
<dbReference type="AlphaFoldDB" id="A0AAN7PM83"/>
<evidence type="ECO:0008006" key="3">
    <source>
        <dbReference type="Google" id="ProtNLM"/>
    </source>
</evidence>
<evidence type="ECO:0000313" key="2">
    <source>
        <dbReference type="Proteomes" id="UP001353858"/>
    </source>
</evidence>
<dbReference type="EMBL" id="JARPUR010000001">
    <property type="protein sequence ID" value="KAK4884136.1"/>
    <property type="molecule type" value="Genomic_DNA"/>
</dbReference>
<keyword evidence="2" id="KW-1185">Reference proteome</keyword>
<reference evidence="2" key="1">
    <citation type="submission" date="2023-01" db="EMBL/GenBank/DDBJ databases">
        <title>Key to firefly adult light organ development and bioluminescence: homeobox transcription factors regulate luciferase expression and transportation to peroxisome.</title>
        <authorList>
            <person name="Fu X."/>
        </authorList>
    </citation>
    <scope>NUCLEOTIDE SEQUENCE [LARGE SCALE GENOMIC DNA]</scope>
</reference>
<name>A0AAN7PM83_9COLE</name>
<protein>
    <recommendedName>
        <fullName evidence="3">DUF4806 domain-containing protein</fullName>
    </recommendedName>
</protein>
<organism evidence="1 2">
    <name type="scientific">Aquatica leii</name>
    <dbReference type="NCBI Taxonomy" id="1421715"/>
    <lineage>
        <taxon>Eukaryota</taxon>
        <taxon>Metazoa</taxon>
        <taxon>Ecdysozoa</taxon>
        <taxon>Arthropoda</taxon>
        <taxon>Hexapoda</taxon>
        <taxon>Insecta</taxon>
        <taxon>Pterygota</taxon>
        <taxon>Neoptera</taxon>
        <taxon>Endopterygota</taxon>
        <taxon>Coleoptera</taxon>
        <taxon>Polyphaga</taxon>
        <taxon>Elateriformia</taxon>
        <taxon>Elateroidea</taxon>
        <taxon>Lampyridae</taxon>
        <taxon>Luciolinae</taxon>
        <taxon>Aquatica</taxon>
    </lineage>
</organism>
<sequence length="283" mass="32945">MNTKTCTREKLYNAIRKSETLNTCWPTHKIKIFRCATYRDYLKARSKARIAESTSYINTEPGDVETKRKRIKKIMSSSDDSIEDESRNGVHQRTEKIFENVNDEENLEPKENCHCKDCLEKILFLDRAQKNFTQQYHILRGIASDILEEQTLDDDAATTSFFTQLVCQFHLNLQEDLTIFNQILEEEGNFKNAVTKLSRVGGSTTYSFVPRTLKLILTNELALSYSWLGRKGKNIFKTLKIATLIIGGICHCGYKRRQKIEQSIQLWLRRAFDRKKHAINKSF</sequence>
<gene>
    <name evidence="1" type="ORF">RN001_000407</name>
</gene>
<accession>A0AAN7PM83</accession>
<evidence type="ECO:0000313" key="1">
    <source>
        <dbReference type="EMBL" id="KAK4884136.1"/>
    </source>
</evidence>
<dbReference type="PANTHER" id="PTHR34153">
    <property type="entry name" value="SI:CH211-262H13.3-RELATED-RELATED"/>
    <property type="match status" value="1"/>
</dbReference>